<name>A0A0L8GEI8_OCTBM</name>
<evidence type="ECO:0000313" key="1">
    <source>
        <dbReference type="EMBL" id="KOF74960.1"/>
    </source>
</evidence>
<protein>
    <submittedName>
        <fullName evidence="1">Uncharacterized protein</fullName>
    </submittedName>
</protein>
<dbReference type="AlphaFoldDB" id="A0A0L8GEI8"/>
<reference evidence="1" key="1">
    <citation type="submission" date="2015-07" db="EMBL/GenBank/DDBJ databases">
        <title>MeaNS - Measles Nucleotide Surveillance Program.</title>
        <authorList>
            <person name="Tran T."/>
            <person name="Druce J."/>
        </authorList>
    </citation>
    <scope>NUCLEOTIDE SEQUENCE</scope>
    <source>
        <strain evidence="1">UCB-OBI-ISO-001</strain>
        <tissue evidence="1">Gonad</tissue>
    </source>
</reference>
<organism evidence="1">
    <name type="scientific">Octopus bimaculoides</name>
    <name type="common">California two-spotted octopus</name>
    <dbReference type="NCBI Taxonomy" id="37653"/>
    <lineage>
        <taxon>Eukaryota</taxon>
        <taxon>Metazoa</taxon>
        <taxon>Spiralia</taxon>
        <taxon>Lophotrochozoa</taxon>
        <taxon>Mollusca</taxon>
        <taxon>Cephalopoda</taxon>
        <taxon>Coleoidea</taxon>
        <taxon>Octopodiformes</taxon>
        <taxon>Octopoda</taxon>
        <taxon>Incirrata</taxon>
        <taxon>Octopodidae</taxon>
        <taxon>Octopus</taxon>
    </lineage>
</organism>
<dbReference type="OrthoDB" id="10423996at2759"/>
<sequence length="210" mass="25091">MTRKERLKKYRRIWKKNKFYYYCKDPDIFDPYYVDLFDIKDGKCKDEVCWGKMRRIGRLEGDEGVEDVGVTSFGDVVVVRREKKEFGWWKDWCVVEWFREKSLVRRIRIEGRKYSGLVCYIARPHLTIIGECVYITDTINNIYEIPRHIEGKTPEDDEILISEDNPKYLLLSEDDNEVFEVFGFDVSENSLMVFGIIPGPQSFAFFHYDK</sequence>
<accession>A0A0L8GEI8</accession>
<proteinExistence type="predicted"/>
<dbReference type="EMBL" id="KQ422383">
    <property type="protein sequence ID" value="KOF74960.1"/>
    <property type="molecule type" value="Genomic_DNA"/>
</dbReference>
<gene>
    <name evidence="1" type="ORF">OCBIM_22035441mg</name>
</gene>